<feature type="transmembrane region" description="Helical" evidence="6">
    <location>
        <begin position="116"/>
        <end position="135"/>
    </location>
</feature>
<evidence type="ECO:0000259" key="7">
    <source>
        <dbReference type="PROSITE" id="PS50850"/>
    </source>
</evidence>
<dbReference type="PROSITE" id="PS50850">
    <property type="entry name" value="MFS"/>
    <property type="match status" value="1"/>
</dbReference>
<feature type="transmembrane region" description="Helical" evidence="6">
    <location>
        <begin position="141"/>
        <end position="163"/>
    </location>
</feature>
<dbReference type="Pfam" id="PF07690">
    <property type="entry name" value="MFS_1"/>
    <property type="match status" value="1"/>
</dbReference>
<dbReference type="Proteomes" id="UP000766486">
    <property type="component" value="Unassembled WGS sequence"/>
</dbReference>
<keyword evidence="2 6" id="KW-0812">Transmembrane</keyword>
<feature type="transmembrane region" description="Helical" evidence="6">
    <location>
        <begin position="392"/>
        <end position="414"/>
    </location>
</feature>
<gene>
    <name evidence="8" type="ORF">CLO192961_LOCUS429776</name>
</gene>
<reference evidence="8 9" key="1">
    <citation type="submission" date="2019-06" db="EMBL/GenBank/DDBJ databases">
        <authorList>
            <person name="Broberg M."/>
        </authorList>
    </citation>
    <scope>NUCLEOTIDE SEQUENCE [LARGE SCALE GENOMIC DNA]</scope>
</reference>
<feature type="region of interest" description="Disordered" evidence="5">
    <location>
        <begin position="497"/>
        <end position="518"/>
    </location>
</feature>
<evidence type="ECO:0000256" key="6">
    <source>
        <dbReference type="SAM" id="Phobius"/>
    </source>
</evidence>
<feature type="transmembrane region" description="Helical" evidence="6">
    <location>
        <begin position="455"/>
        <end position="478"/>
    </location>
</feature>
<dbReference type="EMBL" id="CABFNS010000923">
    <property type="protein sequence ID" value="VUC35884.1"/>
    <property type="molecule type" value="Genomic_DNA"/>
</dbReference>
<dbReference type="SUPFAM" id="SSF103473">
    <property type="entry name" value="MFS general substrate transporter"/>
    <property type="match status" value="1"/>
</dbReference>
<protein>
    <recommendedName>
        <fullName evidence="7">Major facilitator superfamily (MFS) profile domain-containing protein</fullName>
    </recommendedName>
</protein>
<dbReference type="Gene3D" id="1.20.1250.20">
    <property type="entry name" value="MFS general substrate transporter like domains"/>
    <property type="match status" value="1"/>
</dbReference>
<sequence>MPASHSFISLAALEAHFPVKHFKKSSSARKEPDNPQYWPTKRKTFVLVTGIATVVNSTLNSSLPGNAIPSIVADFKLELANNDPLLVTPISVFLVGYIFGPLVFAPLSESLGRQRLLQVAFFAYTGFNLGCSLAPNWTSLLIFRLLAGISGSAPLSIVPGVIADMYSDPIARGRAIASFMTTVVVAPLVAPSISGALTAISWRWVFWAAVIMAGTTCLPLMFMPETSYHINRTHHCASRRQEGANLGSGYSENVSEAAKKKTKWRQVFTVVLLRPLRMLITEPIAATTCFYLAVIYAIFYMYFQVYPLIFQGVYGMTVTISGLMFLPIGVGACFSQIVFFFFDHYFERAQAAGESWVMAEGSRRLPLACVGGPLMGLSMFWLGWTAKETTPWFVPFLSGFFFGLGDLLIFTPLLNYLADSYGMFAASAMAASSSTRSIMGALLPLASYPLYDGLGIAWATTLLGSLTLLLSIIPFVFWRYSTTIRRKSKFCQHVQDMSSCNSDTPLPLEKSQTEIQRN</sequence>
<keyword evidence="9" id="KW-1185">Reference proteome</keyword>
<keyword evidence="4 6" id="KW-0472">Membrane</keyword>
<evidence type="ECO:0000313" key="8">
    <source>
        <dbReference type="EMBL" id="VUC35884.1"/>
    </source>
</evidence>
<evidence type="ECO:0000256" key="4">
    <source>
        <dbReference type="ARBA" id="ARBA00023136"/>
    </source>
</evidence>
<comment type="caution">
    <text evidence="8">The sequence shown here is derived from an EMBL/GenBank/DDBJ whole genome shotgun (WGS) entry which is preliminary data.</text>
</comment>
<organism evidence="8 9">
    <name type="scientific">Bionectria ochroleuca</name>
    <name type="common">Gliocladium roseum</name>
    <dbReference type="NCBI Taxonomy" id="29856"/>
    <lineage>
        <taxon>Eukaryota</taxon>
        <taxon>Fungi</taxon>
        <taxon>Dikarya</taxon>
        <taxon>Ascomycota</taxon>
        <taxon>Pezizomycotina</taxon>
        <taxon>Sordariomycetes</taxon>
        <taxon>Hypocreomycetidae</taxon>
        <taxon>Hypocreales</taxon>
        <taxon>Bionectriaceae</taxon>
        <taxon>Clonostachys</taxon>
    </lineage>
</organism>
<feature type="domain" description="Major facilitator superfamily (MFS) profile" evidence="7">
    <location>
        <begin position="45"/>
        <end position="482"/>
    </location>
</feature>
<evidence type="ECO:0000256" key="1">
    <source>
        <dbReference type="ARBA" id="ARBA00004141"/>
    </source>
</evidence>
<name>A0ABY6V0M7_BIOOC</name>
<evidence type="ECO:0000313" key="9">
    <source>
        <dbReference type="Proteomes" id="UP000766486"/>
    </source>
</evidence>
<feature type="transmembrane region" description="Helical" evidence="6">
    <location>
        <begin position="175"/>
        <end position="198"/>
    </location>
</feature>
<dbReference type="InterPro" id="IPR011701">
    <property type="entry name" value="MFS"/>
</dbReference>
<feature type="transmembrane region" description="Helical" evidence="6">
    <location>
        <begin position="284"/>
        <end position="303"/>
    </location>
</feature>
<feature type="transmembrane region" description="Helical" evidence="6">
    <location>
        <begin position="421"/>
        <end position="443"/>
    </location>
</feature>
<feature type="transmembrane region" description="Helical" evidence="6">
    <location>
        <begin position="204"/>
        <end position="222"/>
    </location>
</feature>
<evidence type="ECO:0000256" key="3">
    <source>
        <dbReference type="ARBA" id="ARBA00022989"/>
    </source>
</evidence>
<dbReference type="PANTHER" id="PTHR23502">
    <property type="entry name" value="MAJOR FACILITATOR SUPERFAMILY"/>
    <property type="match status" value="1"/>
</dbReference>
<feature type="transmembrane region" description="Helical" evidence="6">
    <location>
        <begin position="323"/>
        <end position="346"/>
    </location>
</feature>
<feature type="transmembrane region" description="Helical" evidence="6">
    <location>
        <begin position="85"/>
        <end position="104"/>
    </location>
</feature>
<comment type="subcellular location">
    <subcellularLocation>
        <location evidence="1">Membrane</location>
        <topology evidence="1">Multi-pass membrane protein</topology>
    </subcellularLocation>
</comment>
<dbReference type="PANTHER" id="PTHR23502:SF74">
    <property type="entry name" value="MAJOR FACILITATOR SUPERFAMILY (MFS) PROFILE DOMAIN-CONTAINING PROTEIN"/>
    <property type="match status" value="1"/>
</dbReference>
<evidence type="ECO:0000256" key="5">
    <source>
        <dbReference type="SAM" id="MobiDB-lite"/>
    </source>
</evidence>
<proteinExistence type="predicted"/>
<dbReference type="InterPro" id="IPR036259">
    <property type="entry name" value="MFS_trans_sf"/>
</dbReference>
<dbReference type="InterPro" id="IPR020846">
    <property type="entry name" value="MFS_dom"/>
</dbReference>
<accession>A0ABY6V0M7</accession>
<evidence type="ECO:0000256" key="2">
    <source>
        <dbReference type="ARBA" id="ARBA00022692"/>
    </source>
</evidence>
<feature type="transmembrane region" description="Helical" evidence="6">
    <location>
        <begin position="367"/>
        <end position="386"/>
    </location>
</feature>
<keyword evidence="3 6" id="KW-1133">Transmembrane helix</keyword>